<proteinExistence type="predicted"/>
<gene>
    <name evidence="2" type="ORF">ASPFODRAFT_40246</name>
</gene>
<dbReference type="OrthoDB" id="4850726at2759"/>
<dbReference type="InterPro" id="IPR010730">
    <property type="entry name" value="HET"/>
</dbReference>
<feature type="domain" description="Heterokaryon incompatibility" evidence="1">
    <location>
        <begin position="45"/>
        <end position="188"/>
    </location>
</feature>
<dbReference type="Proteomes" id="UP000184063">
    <property type="component" value="Unassembled WGS sequence"/>
</dbReference>
<accession>A0A1M3U1H5</accession>
<protein>
    <recommendedName>
        <fullName evidence="1">Heterokaryon incompatibility domain-containing protein</fullName>
    </recommendedName>
</protein>
<dbReference type="AlphaFoldDB" id="A0A1M3U1H5"/>
<sequence length="602" mass="68284">MPLSYNKLDPSTKQIRLLTIFPDENDENLVRASLHTVSLNNACDFEALSYVWGDTSVTVDISVDDCIIGVTPNLHAFLRGLRQPDSERTVWVDYVCINQNDISERNSQVPLMCQIYSTATSVVAWLGDLKPEALELIEWYHANQDGDYYNSIYDSKGLHVLEAIALFCLSANALCAAQYWRRLWTFQEWHLSRDAVVCMHGKTTFTIGNIFKRLNTDIVVVRLLANWLTSSQGASLIADTYGTEDLYNASRFLFERQQELDSLLIKIPRDILLLNPDTPRLSRLGDLLLLTVDRHCSNQLDNVYALYGLSPAAREIYPPDYRKTISQVNHETTSFILGHEANIRILKDFDFCFSSSNRDDSLPSWVVDFTATDPEHRAKMQPNLDFYKAVAMDEVPWKPIQDHAPRITDNMQTLKLWCQKIGVASPPYLFDSPALDCLGQVQVLAKTAATPDNIFKATYNYTGCQGYFISKTFLDIMKISVSDEHEKFLEATRGSLPALRLCFEKLTEKRFFTMATSTGRSIVGFTGCEIEEGDHIVVPCGIVQVFVLRPIPEKMLVDGEKAQCFMFIGRAFVESISHPEEIDPDPLRSELKRTPATQFCVR</sequence>
<dbReference type="PANTHER" id="PTHR24148:SF64">
    <property type="entry name" value="HETEROKARYON INCOMPATIBILITY DOMAIN-CONTAINING PROTEIN"/>
    <property type="match status" value="1"/>
</dbReference>
<dbReference type="InterPro" id="IPR052895">
    <property type="entry name" value="HetReg/Transcr_Mod"/>
</dbReference>
<dbReference type="EMBL" id="KV878236">
    <property type="protein sequence ID" value="OJZ92774.1"/>
    <property type="molecule type" value="Genomic_DNA"/>
</dbReference>
<dbReference type="PANTHER" id="PTHR24148">
    <property type="entry name" value="ANKYRIN REPEAT DOMAIN-CONTAINING PROTEIN 39 HOMOLOG-RELATED"/>
    <property type="match status" value="1"/>
</dbReference>
<dbReference type="VEuPathDB" id="FungiDB:ASPFODRAFT_40246"/>
<reference evidence="3" key="1">
    <citation type="journal article" date="2017" name="Genome Biol.">
        <title>Comparative genomics reveals high biological diversity and specific adaptations in the industrially and medically important fungal genus Aspergillus.</title>
        <authorList>
            <person name="de Vries R.P."/>
            <person name="Riley R."/>
            <person name="Wiebenga A."/>
            <person name="Aguilar-Osorio G."/>
            <person name="Amillis S."/>
            <person name="Uchima C.A."/>
            <person name="Anderluh G."/>
            <person name="Asadollahi M."/>
            <person name="Askin M."/>
            <person name="Barry K."/>
            <person name="Battaglia E."/>
            <person name="Bayram O."/>
            <person name="Benocci T."/>
            <person name="Braus-Stromeyer S.A."/>
            <person name="Caldana C."/>
            <person name="Canovas D."/>
            <person name="Cerqueira G.C."/>
            <person name="Chen F."/>
            <person name="Chen W."/>
            <person name="Choi C."/>
            <person name="Clum A."/>
            <person name="Dos Santos R.A."/>
            <person name="Damasio A.R."/>
            <person name="Diallinas G."/>
            <person name="Emri T."/>
            <person name="Fekete E."/>
            <person name="Flipphi M."/>
            <person name="Freyberg S."/>
            <person name="Gallo A."/>
            <person name="Gournas C."/>
            <person name="Habgood R."/>
            <person name="Hainaut M."/>
            <person name="Harispe M.L."/>
            <person name="Henrissat B."/>
            <person name="Hilden K.S."/>
            <person name="Hope R."/>
            <person name="Hossain A."/>
            <person name="Karabika E."/>
            <person name="Karaffa L."/>
            <person name="Karanyi Z."/>
            <person name="Krasevec N."/>
            <person name="Kuo A."/>
            <person name="Kusch H."/>
            <person name="LaButti K."/>
            <person name="Lagendijk E.L."/>
            <person name="Lapidus A."/>
            <person name="Levasseur A."/>
            <person name="Lindquist E."/>
            <person name="Lipzen A."/>
            <person name="Logrieco A.F."/>
            <person name="MacCabe A."/>
            <person name="Maekelae M.R."/>
            <person name="Malavazi I."/>
            <person name="Melin P."/>
            <person name="Meyer V."/>
            <person name="Mielnichuk N."/>
            <person name="Miskei M."/>
            <person name="Molnar A.P."/>
            <person name="Mule G."/>
            <person name="Ngan C.Y."/>
            <person name="Orejas M."/>
            <person name="Orosz E."/>
            <person name="Ouedraogo J.P."/>
            <person name="Overkamp K.M."/>
            <person name="Park H.-S."/>
            <person name="Perrone G."/>
            <person name="Piumi F."/>
            <person name="Punt P.J."/>
            <person name="Ram A.F."/>
            <person name="Ramon A."/>
            <person name="Rauscher S."/>
            <person name="Record E."/>
            <person name="Riano-Pachon D.M."/>
            <person name="Robert V."/>
            <person name="Roehrig J."/>
            <person name="Ruller R."/>
            <person name="Salamov A."/>
            <person name="Salih N.S."/>
            <person name="Samson R.A."/>
            <person name="Sandor E."/>
            <person name="Sanguinetti M."/>
            <person name="Schuetze T."/>
            <person name="Sepcic K."/>
            <person name="Shelest E."/>
            <person name="Sherlock G."/>
            <person name="Sophianopoulou V."/>
            <person name="Squina F.M."/>
            <person name="Sun H."/>
            <person name="Susca A."/>
            <person name="Todd R.B."/>
            <person name="Tsang A."/>
            <person name="Unkles S.E."/>
            <person name="van de Wiele N."/>
            <person name="van Rossen-Uffink D."/>
            <person name="Oliveira J.V."/>
            <person name="Vesth T.C."/>
            <person name="Visser J."/>
            <person name="Yu J.-H."/>
            <person name="Zhou M."/>
            <person name="Andersen M.R."/>
            <person name="Archer D.B."/>
            <person name="Baker S.E."/>
            <person name="Benoit I."/>
            <person name="Brakhage A.A."/>
            <person name="Braus G.H."/>
            <person name="Fischer R."/>
            <person name="Frisvad J.C."/>
            <person name="Goldman G.H."/>
            <person name="Houbraken J."/>
            <person name="Oakley B."/>
            <person name="Pocsi I."/>
            <person name="Scazzocchio C."/>
            <person name="Seiboth B."/>
            <person name="vanKuyk P.A."/>
            <person name="Wortman J."/>
            <person name="Dyer P.S."/>
            <person name="Grigoriev I.V."/>
        </authorList>
    </citation>
    <scope>NUCLEOTIDE SEQUENCE [LARGE SCALE GENOMIC DNA]</scope>
    <source>
        <strain evidence="3">CBS 106.47</strain>
    </source>
</reference>
<evidence type="ECO:0000313" key="2">
    <source>
        <dbReference type="EMBL" id="OJZ92774.1"/>
    </source>
</evidence>
<dbReference type="Pfam" id="PF06985">
    <property type="entry name" value="HET"/>
    <property type="match status" value="1"/>
</dbReference>
<name>A0A1M3U1H5_ASPLC</name>
<evidence type="ECO:0000313" key="3">
    <source>
        <dbReference type="Proteomes" id="UP000184063"/>
    </source>
</evidence>
<evidence type="ECO:0000259" key="1">
    <source>
        <dbReference type="Pfam" id="PF06985"/>
    </source>
</evidence>
<organism evidence="2 3">
    <name type="scientific">Aspergillus luchuensis (strain CBS 106.47)</name>
    <dbReference type="NCBI Taxonomy" id="1137211"/>
    <lineage>
        <taxon>Eukaryota</taxon>
        <taxon>Fungi</taxon>
        <taxon>Dikarya</taxon>
        <taxon>Ascomycota</taxon>
        <taxon>Pezizomycotina</taxon>
        <taxon>Eurotiomycetes</taxon>
        <taxon>Eurotiomycetidae</taxon>
        <taxon>Eurotiales</taxon>
        <taxon>Aspergillaceae</taxon>
        <taxon>Aspergillus</taxon>
        <taxon>Aspergillus subgen. Circumdati</taxon>
    </lineage>
</organism>